<dbReference type="InterPro" id="IPR007492">
    <property type="entry name" value="LytTR_DNA-bd_dom"/>
</dbReference>
<dbReference type="Pfam" id="PF04397">
    <property type="entry name" value="LytTR"/>
    <property type="match status" value="1"/>
</dbReference>
<dbReference type="EMBL" id="JBHRSD010000029">
    <property type="protein sequence ID" value="MFC3033901.1"/>
    <property type="molecule type" value="Genomic_DNA"/>
</dbReference>
<dbReference type="PANTHER" id="PTHR37299:SF1">
    <property type="entry name" value="STAGE 0 SPORULATION PROTEIN A HOMOLOG"/>
    <property type="match status" value="1"/>
</dbReference>
<dbReference type="PANTHER" id="PTHR37299">
    <property type="entry name" value="TRANSCRIPTIONAL REGULATOR-RELATED"/>
    <property type="match status" value="1"/>
</dbReference>
<name>A0ABV7CMZ9_9GAMM</name>
<dbReference type="PROSITE" id="PS50110">
    <property type="entry name" value="RESPONSE_REGULATORY"/>
    <property type="match status" value="1"/>
</dbReference>
<dbReference type="PROSITE" id="PS50930">
    <property type="entry name" value="HTH_LYTTR"/>
    <property type="match status" value="1"/>
</dbReference>
<dbReference type="RefSeq" id="WP_377126174.1">
    <property type="nucleotide sequence ID" value="NZ_JBHRSD010000029.1"/>
</dbReference>
<dbReference type="Gene3D" id="2.40.50.1020">
    <property type="entry name" value="LytTr DNA-binding domain"/>
    <property type="match status" value="1"/>
</dbReference>
<protein>
    <submittedName>
        <fullName evidence="5">LytR/AlgR family response regulator transcription factor</fullName>
    </submittedName>
</protein>
<evidence type="ECO:0000259" key="3">
    <source>
        <dbReference type="PROSITE" id="PS50110"/>
    </source>
</evidence>
<feature type="domain" description="Response regulatory" evidence="3">
    <location>
        <begin position="2"/>
        <end position="116"/>
    </location>
</feature>
<keyword evidence="1" id="KW-0902">Two-component regulatory system</keyword>
<keyword evidence="2" id="KW-0597">Phosphoprotein</keyword>
<proteinExistence type="predicted"/>
<evidence type="ECO:0000313" key="5">
    <source>
        <dbReference type="EMBL" id="MFC3033901.1"/>
    </source>
</evidence>
<dbReference type="InterPro" id="IPR046947">
    <property type="entry name" value="LytR-like"/>
</dbReference>
<evidence type="ECO:0000259" key="4">
    <source>
        <dbReference type="PROSITE" id="PS50930"/>
    </source>
</evidence>
<dbReference type="SMART" id="SM00850">
    <property type="entry name" value="LytTR"/>
    <property type="match status" value="1"/>
</dbReference>
<keyword evidence="6" id="KW-1185">Reference proteome</keyword>
<comment type="caution">
    <text evidence="5">The sequence shown here is derived from an EMBL/GenBank/DDBJ whole genome shotgun (WGS) entry which is preliminary data.</text>
</comment>
<dbReference type="InterPro" id="IPR011006">
    <property type="entry name" value="CheY-like_superfamily"/>
</dbReference>
<evidence type="ECO:0000313" key="6">
    <source>
        <dbReference type="Proteomes" id="UP001595453"/>
    </source>
</evidence>
<organism evidence="5 6">
    <name type="scientific">Pseudoalteromonas fenneropenaei</name>
    <dbReference type="NCBI Taxonomy" id="1737459"/>
    <lineage>
        <taxon>Bacteria</taxon>
        <taxon>Pseudomonadati</taxon>
        <taxon>Pseudomonadota</taxon>
        <taxon>Gammaproteobacteria</taxon>
        <taxon>Alteromonadales</taxon>
        <taxon>Pseudoalteromonadaceae</taxon>
        <taxon>Pseudoalteromonas</taxon>
    </lineage>
</organism>
<dbReference type="SUPFAM" id="SSF52172">
    <property type="entry name" value="CheY-like"/>
    <property type="match status" value="1"/>
</dbReference>
<reference evidence="6" key="1">
    <citation type="journal article" date="2019" name="Int. J. Syst. Evol. Microbiol.">
        <title>The Global Catalogue of Microorganisms (GCM) 10K type strain sequencing project: providing services to taxonomists for standard genome sequencing and annotation.</title>
        <authorList>
            <consortium name="The Broad Institute Genomics Platform"/>
            <consortium name="The Broad Institute Genome Sequencing Center for Infectious Disease"/>
            <person name="Wu L."/>
            <person name="Ma J."/>
        </authorList>
    </citation>
    <scope>NUCLEOTIDE SEQUENCE [LARGE SCALE GENOMIC DNA]</scope>
    <source>
        <strain evidence="6">KCTC 42730</strain>
    </source>
</reference>
<sequence length="230" mass="25701">MNYLIVDDEPLARARLQRLLQNHPHWHKLGEASNAQQALQLSVTLNPQVVFVDINLPGHSGLELATELRAKLPSLHIVFVTAHPQFALAAFDVFAAGYLVKPLSEEKLAAVLLQLSAKEQQTQAKLSASIKVQQGGVLTWVAVADILVAQAEDKYTRIYTQTNQMLVDNSLKSLLQDYPHHFIQVHRQTLVAQHAIEFVQSKDGQHNIKVRGITPLFPVSRRAYSQLKAK</sequence>
<feature type="domain" description="HTH LytTR-type" evidence="4">
    <location>
        <begin position="141"/>
        <end position="230"/>
    </location>
</feature>
<evidence type="ECO:0000256" key="1">
    <source>
        <dbReference type="ARBA" id="ARBA00023012"/>
    </source>
</evidence>
<feature type="modified residue" description="4-aspartylphosphate" evidence="2">
    <location>
        <position position="53"/>
    </location>
</feature>
<dbReference type="Gene3D" id="3.40.50.2300">
    <property type="match status" value="1"/>
</dbReference>
<dbReference type="SMART" id="SM00448">
    <property type="entry name" value="REC"/>
    <property type="match status" value="1"/>
</dbReference>
<dbReference type="Pfam" id="PF00072">
    <property type="entry name" value="Response_reg"/>
    <property type="match status" value="1"/>
</dbReference>
<accession>A0ABV7CMZ9</accession>
<dbReference type="Proteomes" id="UP001595453">
    <property type="component" value="Unassembled WGS sequence"/>
</dbReference>
<evidence type="ECO:0000256" key="2">
    <source>
        <dbReference type="PROSITE-ProRule" id="PRU00169"/>
    </source>
</evidence>
<dbReference type="InterPro" id="IPR001789">
    <property type="entry name" value="Sig_transdc_resp-reg_receiver"/>
</dbReference>
<gene>
    <name evidence="5" type="ORF">ACFOEE_15385</name>
</gene>